<protein>
    <submittedName>
        <fullName evidence="1">T-complex protein 11-domain-containing protein</fullName>
    </submittedName>
</protein>
<dbReference type="EMBL" id="MU267649">
    <property type="protein sequence ID" value="KAH7912532.1"/>
    <property type="molecule type" value="Genomic_DNA"/>
</dbReference>
<keyword evidence="2" id="KW-1185">Reference proteome</keyword>
<evidence type="ECO:0000313" key="1">
    <source>
        <dbReference type="EMBL" id="KAH7912532.1"/>
    </source>
</evidence>
<gene>
    <name evidence="1" type="ORF">BJ138DRAFT_1134669</name>
</gene>
<evidence type="ECO:0000313" key="2">
    <source>
        <dbReference type="Proteomes" id="UP000790377"/>
    </source>
</evidence>
<dbReference type="Proteomes" id="UP000790377">
    <property type="component" value="Unassembled WGS sequence"/>
</dbReference>
<sequence>MLVDSPGAPRRPPNAPRQPPSSPWLSTDTAHAVWPSEGSPTTDTPPVSPLTPVELPQDPSSRFSKRPRIETGALVGPSSKSQRRSPEKPSSRSSSIFRPPIRRSRKSEPRDGESVVQSESGPSTPTPLRLENKCSGPDCPYHSLATLTFDLTSPHIPSMYPLINRKTLKELDLGSILRNPQLRHDILFDAGLQFRPTYSRRKRELSERYWRAIAHELETGCTCVSFDLQGKPHECVCICSQEPVAPSQDPIVTYSTSRRVVTLRMPSRIPLLLPEFLEVLLYVIQPLSSISGTYTNPATFQTQIDQHAAQASHLRSVFDPELIQQELRYDLYDPSGLFAVIGKTLKSHCAPMRDRAVDAMVELAQTCAPSCGGTKMDAVKAVKMCLDILELMKLDIANHQLQTLRPFLFDSSGCYELKTFKDRRGHASSCVTQKWLQTAHHRLIAAKVVAHPADPSGSINYASLAPTHQVYLSVLRGLTDLVFDPPAPSSSIATSSTTHTSQNPPSLASSLSLYPETTYLDTTRLVGLATDAADITAMYMFLLLYRQLIYSGAAASLCASRDPAQVSDAEALKLKKEIRDLSSSHVGNCFKLRRTEMDTSQEDEKVKWEKIKQDIVLQVALRAKEAQSSKPRAAAQIETASSAAPDEQMLKLAERWSYTNIRPESVLSTMSTNRIRDAVFSHVVALTFPYRETSAARSKTCQFDSAPEAPTFIGTSAPGMEPLKDDIRSLAERISRLAQIHLRVYLPLYEQEGFLTISSPPVMP</sequence>
<comment type="caution">
    <text evidence="1">The sequence shown here is derived from an EMBL/GenBank/DDBJ whole genome shotgun (WGS) entry which is preliminary data.</text>
</comment>
<reference evidence="1" key="1">
    <citation type="journal article" date="2021" name="New Phytol.">
        <title>Evolutionary innovations through gain and loss of genes in the ectomycorrhizal Boletales.</title>
        <authorList>
            <person name="Wu G."/>
            <person name="Miyauchi S."/>
            <person name="Morin E."/>
            <person name="Kuo A."/>
            <person name="Drula E."/>
            <person name="Varga T."/>
            <person name="Kohler A."/>
            <person name="Feng B."/>
            <person name="Cao Y."/>
            <person name="Lipzen A."/>
            <person name="Daum C."/>
            <person name="Hundley H."/>
            <person name="Pangilinan J."/>
            <person name="Johnson J."/>
            <person name="Barry K."/>
            <person name="LaButti K."/>
            <person name="Ng V."/>
            <person name="Ahrendt S."/>
            <person name="Min B."/>
            <person name="Choi I.G."/>
            <person name="Park H."/>
            <person name="Plett J.M."/>
            <person name="Magnuson J."/>
            <person name="Spatafora J.W."/>
            <person name="Nagy L.G."/>
            <person name="Henrissat B."/>
            <person name="Grigoriev I.V."/>
            <person name="Yang Z.L."/>
            <person name="Xu J."/>
            <person name="Martin F.M."/>
        </authorList>
    </citation>
    <scope>NUCLEOTIDE SEQUENCE</scope>
    <source>
        <strain evidence="1">ATCC 28755</strain>
    </source>
</reference>
<proteinExistence type="predicted"/>
<organism evidence="1 2">
    <name type="scientific">Hygrophoropsis aurantiaca</name>
    <dbReference type="NCBI Taxonomy" id="72124"/>
    <lineage>
        <taxon>Eukaryota</taxon>
        <taxon>Fungi</taxon>
        <taxon>Dikarya</taxon>
        <taxon>Basidiomycota</taxon>
        <taxon>Agaricomycotina</taxon>
        <taxon>Agaricomycetes</taxon>
        <taxon>Agaricomycetidae</taxon>
        <taxon>Boletales</taxon>
        <taxon>Coniophorineae</taxon>
        <taxon>Hygrophoropsidaceae</taxon>
        <taxon>Hygrophoropsis</taxon>
    </lineage>
</organism>
<name>A0ACB8AH11_9AGAM</name>
<accession>A0ACB8AH11</accession>